<comment type="caution">
    <text evidence="1">The sequence shown here is derived from an EMBL/GenBank/DDBJ whole genome shotgun (WGS) entry which is preliminary data.</text>
</comment>
<evidence type="ECO:0000313" key="1">
    <source>
        <dbReference type="EMBL" id="KAH3717688.1"/>
    </source>
</evidence>
<dbReference type="AlphaFoldDB" id="A0A9D4C616"/>
<reference evidence="1" key="1">
    <citation type="journal article" date="2019" name="bioRxiv">
        <title>The Genome of the Zebra Mussel, Dreissena polymorpha: A Resource for Invasive Species Research.</title>
        <authorList>
            <person name="McCartney M.A."/>
            <person name="Auch B."/>
            <person name="Kono T."/>
            <person name="Mallez S."/>
            <person name="Zhang Y."/>
            <person name="Obille A."/>
            <person name="Becker A."/>
            <person name="Abrahante J.E."/>
            <person name="Garbe J."/>
            <person name="Badalamenti J.P."/>
            <person name="Herman A."/>
            <person name="Mangelson H."/>
            <person name="Liachko I."/>
            <person name="Sullivan S."/>
            <person name="Sone E.D."/>
            <person name="Koren S."/>
            <person name="Silverstein K.A.T."/>
            <person name="Beckman K.B."/>
            <person name="Gohl D.M."/>
        </authorList>
    </citation>
    <scope>NUCLEOTIDE SEQUENCE</scope>
    <source>
        <strain evidence="1">Duluth1</strain>
        <tissue evidence="1">Whole animal</tissue>
    </source>
</reference>
<organism evidence="1 2">
    <name type="scientific">Dreissena polymorpha</name>
    <name type="common">Zebra mussel</name>
    <name type="synonym">Mytilus polymorpha</name>
    <dbReference type="NCBI Taxonomy" id="45954"/>
    <lineage>
        <taxon>Eukaryota</taxon>
        <taxon>Metazoa</taxon>
        <taxon>Spiralia</taxon>
        <taxon>Lophotrochozoa</taxon>
        <taxon>Mollusca</taxon>
        <taxon>Bivalvia</taxon>
        <taxon>Autobranchia</taxon>
        <taxon>Heteroconchia</taxon>
        <taxon>Euheterodonta</taxon>
        <taxon>Imparidentia</taxon>
        <taxon>Neoheterodontei</taxon>
        <taxon>Myida</taxon>
        <taxon>Dreissenoidea</taxon>
        <taxon>Dreissenidae</taxon>
        <taxon>Dreissena</taxon>
    </lineage>
</organism>
<sequence length="66" mass="7408">MSYKDGHMLYAISALPTQHSRSLAWSYRVRYKVTNGVLVQNGGYNDFSSDYTDAEACVEPHCANMS</sequence>
<keyword evidence="2" id="KW-1185">Reference proteome</keyword>
<evidence type="ECO:0000313" key="2">
    <source>
        <dbReference type="Proteomes" id="UP000828390"/>
    </source>
</evidence>
<dbReference type="EMBL" id="JAIWYP010000013">
    <property type="protein sequence ID" value="KAH3717688.1"/>
    <property type="molecule type" value="Genomic_DNA"/>
</dbReference>
<reference evidence="1" key="2">
    <citation type="submission" date="2020-11" db="EMBL/GenBank/DDBJ databases">
        <authorList>
            <person name="McCartney M.A."/>
            <person name="Auch B."/>
            <person name="Kono T."/>
            <person name="Mallez S."/>
            <person name="Becker A."/>
            <person name="Gohl D.M."/>
            <person name="Silverstein K.A.T."/>
            <person name="Koren S."/>
            <person name="Bechman K.B."/>
            <person name="Herman A."/>
            <person name="Abrahante J.E."/>
            <person name="Garbe J."/>
        </authorList>
    </citation>
    <scope>NUCLEOTIDE SEQUENCE</scope>
    <source>
        <strain evidence="1">Duluth1</strain>
        <tissue evidence="1">Whole animal</tissue>
    </source>
</reference>
<dbReference type="Proteomes" id="UP000828390">
    <property type="component" value="Unassembled WGS sequence"/>
</dbReference>
<gene>
    <name evidence="1" type="ORF">DPMN_060483</name>
</gene>
<accession>A0A9D4C616</accession>
<name>A0A9D4C616_DREPO</name>
<protein>
    <submittedName>
        <fullName evidence="1">Uncharacterized protein</fullName>
    </submittedName>
</protein>
<proteinExistence type="predicted"/>